<dbReference type="UniPathway" id="UPA00075">
    <property type="reaction ID" value="UER00335"/>
</dbReference>
<keyword evidence="6 9" id="KW-0460">Magnesium</keyword>
<evidence type="ECO:0000256" key="1">
    <source>
        <dbReference type="ARBA" id="ARBA00011738"/>
    </source>
</evidence>
<evidence type="ECO:0000313" key="12">
    <source>
        <dbReference type="RefSeq" id="XP_031427954.1"/>
    </source>
</evidence>
<feature type="binding site" evidence="9">
    <location>
        <position position="220"/>
    </location>
    <ligand>
        <name>IMP</name>
        <dbReference type="ChEBI" id="CHEBI:58053"/>
    </ligand>
</feature>
<dbReference type="InterPro" id="IPR027417">
    <property type="entry name" value="P-loop_NTPase"/>
</dbReference>
<feature type="binding site" evidence="9">
    <location>
        <position position="126"/>
    </location>
    <ligand>
        <name>IMP</name>
        <dbReference type="ChEBI" id="CHEBI:58053"/>
        <note>ligand shared between dimeric partners</note>
    </ligand>
</feature>
<evidence type="ECO:0000256" key="10">
    <source>
        <dbReference type="PROSITE-ProRule" id="PRU10134"/>
    </source>
</evidence>
<comment type="similarity">
    <text evidence="9">Belongs to the adenylosuccinate synthetase family.</text>
</comment>
<dbReference type="CTD" id="192305"/>
<comment type="subcellular location">
    <subcellularLocation>
        <location evidence="9">Cytoplasm</location>
    </subcellularLocation>
</comment>
<dbReference type="InterPro" id="IPR033128">
    <property type="entry name" value="Adenylosuccin_syn_Lys_AS"/>
</dbReference>
<evidence type="ECO:0000256" key="9">
    <source>
        <dbReference type="HAMAP-Rule" id="MF_03125"/>
    </source>
</evidence>
<evidence type="ECO:0000256" key="5">
    <source>
        <dbReference type="ARBA" id="ARBA00022755"/>
    </source>
</evidence>
<accession>A0A6P8FNP4</accession>
<dbReference type="Gene3D" id="3.40.440.10">
    <property type="entry name" value="Adenylosuccinate Synthetase, subunit A, domain 1"/>
    <property type="match status" value="1"/>
</dbReference>
<dbReference type="FunFam" id="1.10.300.10:FF:000002">
    <property type="entry name" value="Adenylosuccinate synthetase, chloroplastic"/>
    <property type="match status" value="1"/>
</dbReference>
<evidence type="ECO:0000256" key="4">
    <source>
        <dbReference type="ARBA" id="ARBA00022741"/>
    </source>
</evidence>
<evidence type="ECO:0000313" key="11">
    <source>
        <dbReference type="Proteomes" id="UP000515152"/>
    </source>
</evidence>
<dbReference type="PANTHER" id="PTHR11846">
    <property type="entry name" value="ADENYLOSUCCINATE SYNTHETASE"/>
    <property type="match status" value="1"/>
</dbReference>
<comment type="function">
    <text evidence="9">Plays an important role in the de novo pathway and in the salvage pathway of purine nucleotide biosynthesis. Catalyzes the first commited step in the biosynthesis of AMP from IMP.</text>
</comment>
<dbReference type="OrthoDB" id="10265645at2759"/>
<dbReference type="InterPro" id="IPR001114">
    <property type="entry name" value="Adenylosuccinate_synthetase"/>
</dbReference>
<dbReference type="GO" id="GO:0044208">
    <property type="term" value="P:'de novo' AMP biosynthetic process"/>
    <property type="evidence" value="ECO:0007669"/>
    <property type="project" value="UniProtKB-UniRule"/>
</dbReference>
<feature type="binding site" evidence="9">
    <location>
        <begin position="394"/>
        <end position="396"/>
    </location>
    <ligand>
        <name>GTP</name>
        <dbReference type="ChEBI" id="CHEBI:37565"/>
    </ligand>
</feature>
<dbReference type="GO" id="GO:0005525">
    <property type="term" value="F:GTP binding"/>
    <property type="evidence" value="ECO:0007669"/>
    <property type="project" value="UniProtKB-UniRule"/>
</dbReference>
<feature type="active site" evidence="10">
    <location>
        <position position="123"/>
    </location>
</feature>
<feature type="binding site" evidence="9">
    <location>
        <position position="286"/>
    </location>
    <ligand>
        <name>GTP</name>
        <dbReference type="ChEBI" id="CHEBI:37565"/>
    </ligand>
</feature>
<evidence type="ECO:0000256" key="7">
    <source>
        <dbReference type="ARBA" id="ARBA00023134"/>
    </source>
</evidence>
<dbReference type="Gene3D" id="3.90.170.10">
    <property type="entry name" value="Adenylosuccinate Synthetase, subunit A, domain 3"/>
    <property type="match status" value="1"/>
</dbReference>
<dbReference type="NCBIfam" id="NF002223">
    <property type="entry name" value="PRK01117.1"/>
    <property type="match status" value="1"/>
</dbReference>
<dbReference type="Pfam" id="PF00709">
    <property type="entry name" value="Adenylsucc_synt"/>
    <property type="match status" value="1"/>
</dbReference>
<dbReference type="CDD" id="cd03108">
    <property type="entry name" value="AdSS"/>
    <property type="match status" value="1"/>
</dbReference>
<dbReference type="SMART" id="SM00788">
    <property type="entry name" value="Adenylsucc_synt"/>
    <property type="match status" value="1"/>
</dbReference>
<feature type="binding site" evidence="9">
    <location>
        <begin position="15"/>
        <end position="18"/>
    </location>
    <ligand>
        <name>IMP</name>
        <dbReference type="ChEBI" id="CHEBI:58053"/>
    </ligand>
</feature>
<dbReference type="InterPro" id="IPR042109">
    <property type="entry name" value="Adenylosuccinate_synth_dom1"/>
</dbReference>
<comment type="pathway">
    <text evidence="9">Purine metabolism; AMP biosynthesis via de novo pathway; AMP from IMP: step 1/2.</text>
</comment>
<dbReference type="GO" id="GO:0000287">
    <property type="term" value="F:magnesium ion binding"/>
    <property type="evidence" value="ECO:0007669"/>
    <property type="project" value="UniProtKB-UniRule"/>
</dbReference>
<proteinExistence type="inferred from homology"/>
<keyword evidence="9" id="KW-0963">Cytoplasm</keyword>
<reference evidence="12" key="1">
    <citation type="submission" date="2025-08" db="UniProtKB">
        <authorList>
            <consortium name="RefSeq"/>
        </authorList>
    </citation>
    <scope>IDENTIFICATION</scope>
</reference>
<comment type="subunit">
    <text evidence="1 9">Homodimer.</text>
</comment>
<dbReference type="FunFam" id="3.90.170.10:FF:000001">
    <property type="entry name" value="Adenylosuccinate synthetase"/>
    <property type="match status" value="1"/>
</dbReference>
<feature type="binding site" evidence="9">
    <location>
        <begin position="312"/>
        <end position="314"/>
    </location>
    <ligand>
        <name>GTP</name>
        <dbReference type="ChEBI" id="CHEBI:37565"/>
    </ligand>
</feature>
<dbReference type="AlphaFoldDB" id="A0A6P8FNP4"/>
<organism evidence="11 12">
    <name type="scientific">Clupea harengus</name>
    <name type="common">Atlantic herring</name>
    <dbReference type="NCBI Taxonomy" id="7950"/>
    <lineage>
        <taxon>Eukaryota</taxon>
        <taxon>Metazoa</taxon>
        <taxon>Chordata</taxon>
        <taxon>Craniata</taxon>
        <taxon>Vertebrata</taxon>
        <taxon>Euteleostomi</taxon>
        <taxon>Actinopterygii</taxon>
        <taxon>Neopterygii</taxon>
        <taxon>Teleostei</taxon>
        <taxon>Clupei</taxon>
        <taxon>Clupeiformes</taxon>
        <taxon>Clupeoidei</taxon>
        <taxon>Clupeidae</taxon>
        <taxon>Clupea</taxon>
    </lineage>
</organism>
<dbReference type="EC" id="6.3.4.4" evidence="9"/>
<gene>
    <name evidence="12" type="primary">adssl</name>
</gene>
<dbReference type="Proteomes" id="UP000515152">
    <property type="component" value="Chromosome 8"/>
</dbReference>
<dbReference type="GeneID" id="105900402"/>
<sequence length="406" mass="44732">MDPSQCLMCRQGGNNAGHTVVVDSVEYDFHLLPSGVLNKKALSFIGNGVVIHLPGLFDEAEKNLQKGKGLQGWEERLKISDRAHLVFNFHQAVDGIQEQQRQQQAGKNLGTTKKGIGPAYSSKAARNGLRVCDLVSDFSVFEEKFRVLAGHFQTMYPNLNIDVDAELHQLKEYAERLRALVTDGVYFMHKALNGPSKKILVEGANAALLDIDFGTYPFVTSSNCTVGGVCTGLGVPPSHVGRVYGVVKAYTTRVGVGAFPTEQDNDVGSLLQSRGREFGVTTGRRRRCGWLDLVLVRYAHMINGFTAIALTKLDILDTLTEIKIGVAYTVDGKDLPSFPANMDVLTRVSVKYETLPGWECSTEAVRCFDDLPSQAQAYIHFIENFLQVPVKWVGVGKSRESMIKLF</sequence>
<feature type="binding site" evidence="9">
    <location>
        <position position="205"/>
    </location>
    <ligand>
        <name>IMP</name>
        <dbReference type="ChEBI" id="CHEBI:58053"/>
    </ligand>
</feature>
<evidence type="ECO:0000256" key="2">
    <source>
        <dbReference type="ARBA" id="ARBA00022598"/>
    </source>
</evidence>
<dbReference type="NCBIfam" id="TIGR00184">
    <property type="entry name" value="purA"/>
    <property type="match status" value="1"/>
</dbReference>
<feature type="active site" description="Proton donor" evidence="9">
    <location>
        <position position="18"/>
    </location>
</feature>
<keyword evidence="5 9" id="KW-0658">Purine biosynthesis</keyword>
<dbReference type="Gene3D" id="1.10.300.10">
    <property type="entry name" value="Adenylosuccinate Synthetase, subunit A, domain 2"/>
    <property type="match status" value="1"/>
</dbReference>
<dbReference type="RefSeq" id="XP_031427954.1">
    <property type="nucleotide sequence ID" value="XM_031572094.2"/>
</dbReference>
<dbReference type="HAMAP" id="MF_00011">
    <property type="entry name" value="Adenylosucc_synth"/>
    <property type="match status" value="1"/>
</dbReference>
<feature type="binding site" evidence="9">
    <location>
        <begin position="280"/>
        <end position="286"/>
    </location>
    <ligand>
        <name>substrate</name>
    </ligand>
</feature>
<dbReference type="KEGG" id="char:105900402"/>
<dbReference type="PROSITE" id="PS00513">
    <property type="entry name" value="ADENYLOSUCCIN_SYN_2"/>
    <property type="match status" value="1"/>
</dbReference>
<keyword evidence="3 9" id="KW-0479">Metal-binding</keyword>
<comment type="catalytic activity">
    <reaction evidence="8 9">
        <text>IMP + L-aspartate + GTP = N(6)-(1,2-dicarboxyethyl)-AMP + GDP + phosphate + 2 H(+)</text>
        <dbReference type="Rhea" id="RHEA:15753"/>
        <dbReference type="ChEBI" id="CHEBI:15378"/>
        <dbReference type="ChEBI" id="CHEBI:29991"/>
        <dbReference type="ChEBI" id="CHEBI:37565"/>
        <dbReference type="ChEBI" id="CHEBI:43474"/>
        <dbReference type="ChEBI" id="CHEBI:57567"/>
        <dbReference type="ChEBI" id="CHEBI:58053"/>
        <dbReference type="ChEBI" id="CHEBI:58189"/>
        <dbReference type="EC" id="6.3.4.4"/>
    </reaction>
</comment>
<dbReference type="GO" id="GO:0004019">
    <property type="term" value="F:adenylosuccinate synthase activity"/>
    <property type="evidence" value="ECO:0007669"/>
    <property type="project" value="UniProtKB-UniRule"/>
</dbReference>
<feature type="binding site" evidence="9">
    <location>
        <position position="112"/>
    </location>
    <ligand>
        <name>IMP</name>
        <dbReference type="ChEBI" id="CHEBI:58053"/>
    </ligand>
</feature>
<keyword evidence="7 9" id="KW-0342">GTP-binding</keyword>
<dbReference type="GO" id="GO:0005737">
    <property type="term" value="C:cytoplasm"/>
    <property type="evidence" value="ECO:0007669"/>
    <property type="project" value="UniProtKB-SubCell"/>
</dbReference>
<name>A0A6P8FNP4_CLUHA</name>
<feature type="binding site" evidence="9">
    <location>
        <position position="284"/>
    </location>
    <ligand>
        <name>IMP</name>
        <dbReference type="ChEBI" id="CHEBI:58053"/>
    </ligand>
</feature>
<protein>
    <recommendedName>
        <fullName evidence="9">Adenylosuccinate synthetase</fullName>
        <shortName evidence="9">AMPSase</shortName>
        <shortName evidence="9">AdSS</shortName>
        <ecNumber evidence="9">6.3.4.4</ecNumber>
    </recommendedName>
    <alternativeName>
        <fullName evidence="9">IMP--aspartate ligase</fullName>
    </alternativeName>
</protein>
<evidence type="ECO:0000256" key="6">
    <source>
        <dbReference type="ARBA" id="ARBA00022842"/>
    </source>
</evidence>
<dbReference type="PANTHER" id="PTHR11846:SF11">
    <property type="entry name" value="ADENYLOSUCCINATE SYNTHETASE"/>
    <property type="match status" value="1"/>
</dbReference>
<keyword evidence="2 9" id="KW-0436">Ligase</keyword>
<dbReference type="InterPro" id="IPR042111">
    <property type="entry name" value="Adenylosuccinate_synth_dom3"/>
</dbReference>
<keyword evidence="4 9" id="KW-0547">Nucleotide-binding</keyword>
<dbReference type="SUPFAM" id="SSF52540">
    <property type="entry name" value="P-loop containing nucleoside triphosphate hydrolases"/>
    <property type="match status" value="1"/>
</dbReference>
<feature type="binding site" evidence="9">
    <location>
        <begin position="17"/>
        <end position="19"/>
    </location>
    <ligand>
        <name>GTP</name>
        <dbReference type="ChEBI" id="CHEBI:37565"/>
    </ligand>
</feature>
<comment type="caution">
    <text evidence="9">Lacks conserved residue(s) required for the propagation of feature annotation.</text>
</comment>
<keyword evidence="11" id="KW-1185">Reference proteome</keyword>
<evidence type="ECO:0000256" key="8">
    <source>
        <dbReference type="ARBA" id="ARBA00050432"/>
    </source>
</evidence>
<feature type="binding site" evidence="9">
    <location>
        <position position="17"/>
    </location>
    <ligand>
        <name>Mg(2+)</name>
        <dbReference type="ChEBI" id="CHEBI:18420"/>
    </ligand>
</feature>
<dbReference type="InterPro" id="IPR042110">
    <property type="entry name" value="Adenylosuccinate_synth_dom2"/>
</dbReference>
<dbReference type="GO" id="GO:0046040">
    <property type="term" value="P:IMP metabolic process"/>
    <property type="evidence" value="ECO:0007669"/>
    <property type="project" value="TreeGrafter"/>
</dbReference>
<comment type="cofactor">
    <cofactor evidence="9">
        <name>Mg(2+)</name>
        <dbReference type="ChEBI" id="CHEBI:18420"/>
    </cofactor>
    <text evidence="9">Binds 1 Mg(2+) ion per subunit.</text>
</comment>
<evidence type="ECO:0000256" key="3">
    <source>
        <dbReference type="ARBA" id="ARBA00022723"/>
    </source>
</evidence>